<gene>
    <name evidence="1" type="ORF">YP76_05790</name>
</gene>
<dbReference type="RefSeq" id="WP_046762687.1">
    <property type="nucleotide sequence ID" value="NZ_LBIC01000002.1"/>
</dbReference>
<evidence type="ECO:0000313" key="2">
    <source>
        <dbReference type="Proteomes" id="UP000033874"/>
    </source>
</evidence>
<protein>
    <submittedName>
        <fullName evidence="1">Uncharacterized protein</fullName>
    </submittedName>
</protein>
<dbReference type="Proteomes" id="UP000033874">
    <property type="component" value="Unassembled WGS sequence"/>
</dbReference>
<accession>A0A0M3ASC8</accession>
<organism evidence="1 2">
    <name type="scientific">Sphingobium chungbukense</name>
    <dbReference type="NCBI Taxonomy" id="56193"/>
    <lineage>
        <taxon>Bacteria</taxon>
        <taxon>Pseudomonadati</taxon>
        <taxon>Pseudomonadota</taxon>
        <taxon>Alphaproteobacteria</taxon>
        <taxon>Sphingomonadales</taxon>
        <taxon>Sphingomonadaceae</taxon>
        <taxon>Sphingobium</taxon>
    </lineage>
</organism>
<proteinExistence type="predicted"/>
<name>A0A0M3ASC8_9SPHN</name>
<evidence type="ECO:0000313" key="1">
    <source>
        <dbReference type="EMBL" id="KKW93117.1"/>
    </source>
</evidence>
<dbReference type="PATRIC" id="fig|56193.3.peg.1202"/>
<reference evidence="1 2" key="1">
    <citation type="submission" date="2015-04" db="EMBL/GenBank/DDBJ databases">
        <title>Genome sequence of aromatic hydrocarbons-degrading Sphingobium chungbukense DJ77.</title>
        <authorList>
            <person name="Kim Y.-C."/>
            <person name="Chae J.-C."/>
        </authorList>
    </citation>
    <scope>NUCLEOTIDE SEQUENCE [LARGE SCALE GENOMIC DNA]</scope>
    <source>
        <strain evidence="1 2">DJ77</strain>
    </source>
</reference>
<dbReference type="AlphaFoldDB" id="A0A0M3ASC8"/>
<sequence>MTFSPRLTFGHNAVVVKSTPYLDDSDERKSETRWPQMGKPRKARRLAGLIMVGVARIELAIPAMSRQRGVVIFLFENSSLENRLGAASQNLPSSSKVEFPSNLAASCMTVLNPQIVDVRIFFYLGR</sequence>
<dbReference type="EMBL" id="LBIC01000002">
    <property type="protein sequence ID" value="KKW93117.1"/>
    <property type="molecule type" value="Genomic_DNA"/>
</dbReference>
<keyword evidence="2" id="KW-1185">Reference proteome</keyword>
<comment type="caution">
    <text evidence="1">The sequence shown here is derived from an EMBL/GenBank/DDBJ whole genome shotgun (WGS) entry which is preliminary data.</text>
</comment>